<protein>
    <submittedName>
        <fullName evidence="1">Uncharacterized protein</fullName>
    </submittedName>
</protein>
<keyword evidence="2" id="KW-1185">Reference proteome</keyword>
<dbReference type="Proteomes" id="UP001472677">
    <property type="component" value="Unassembled WGS sequence"/>
</dbReference>
<comment type="caution">
    <text evidence="1">The sequence shown here is derived from an EMBL/GenBank/DDBJ whole genome shotgun (WGS) entry which is preliminary data.</text>
</comment>
<name>A0ABR2C9W1_9ROSI</name>
<gene>
    <name evidence="1" type="ORF">V6N12_013602</name>
</gene>
<reference evidence="1 2" key="1">
    <citation type="journal article" date="2024" name="G3 (Bethesda)">
        <title>Genome assembly of Hibiscus sabdariffa L. provides insights into metabolisms of medicinal natural products.</title>
        <authorList>
            <person name="Kim T."/>
        </authorList>
    </citation>
    <scope>NUCLEOTIDE SEQUENCE [LARGE SCALE GENOMIC DNA]</scope>
    <source>
        <strain evidence="1">TK-2024</strain>
        <tissue evidence="1">Old leaves</tissue>
    </source>
</reference>
<dbReference type="EMBL" id="JBBPBM010000060">
    <property type="protein sequence ID" value="KAK8516195.1"/>
    <property type="molecule type" value="Genomic_DNA"/>
</dbReference>
<proteinExistence type="predicted"/>
<evidence type="ECO:0000313" key="2">
    <source>
        <dbReference type="Proteomes" id="UP001472677"/>
    </source>
</evidence>
<sequence>MWRKKKKKTASMGMVMGTPVVVFSERTSLKLSGSLFTNKQNKSVIASVERYKSRTLLNLHGLSLELSSEVSSWIGAGEGGGIMFGGRSTSCGGVTSCSSTKYGRKS</sequence>
<organism evidence="1 2">
    <name type="scientific">Hibiscus sabdariffa</name>
    <name type="common">roselle</name>
    <dbReference type="NCBI Taxonomy" id="183260"/>
    <lineage>
        <taxon>Eukaryota</taxon>
        <taxon>Viridiplantae</taxon>
        <taxon>Streptophyta</taxon>
        <taxon>Embryophyta</taxon>
        <taxon>Tracheophyta</taxon>
        <taxon>Spermatophyta</taxon>
        <taxon>Magnoliopsida</taxon>
        <taxon>eudicotyledons</taxon>
        <taxon>Gunneridae</taxon>
        <taxon>Pentapetalae</taxon>
        <taxon>rosids</taxon>
        <taxon>malvids</taxon>
        <taxon>Malvales</taxon>
        <taxon>Malvaceae</taxon>
        <taxon>Malvoideae</taxon>
        <taxon>Hibiscus</taxon>
    </lineage>
</organism>
<evidence type="ECO:0000313" key="1">
    <source>
        <dbReference type="EMBL" id="KAK8516195.1"/>
    </source>
</evidence>
<accession>A0ABR2C9W1</accession>